<sequence>MRTLVISDIHGCYDEFNTLLKNVGYNPEQDRLILVGDYVDRGLKSKEVVEQVKSLVEEWGVIALKGNHDQMMVDAIDKEEDVDDKRWIRNGAFQTLESYSGLDFSDEGSEWDTYIEGKEYIMKHYSHHLEFLRSLPLYYETDSHIFVHAGINPSYENWKESQPLNEFYWIRDEFFHHATNLEKKVVFGHTPAVNLHGSEDIWFSPMGDKIGIDGGCVYGLKLNCLEISDDGDYTTHFVKKVALDKRDDI</sequence>
<dbReference type="GO" id="GO:0016791">
    <property type="term" value="F:phosphatase activity"/>
    <property type="evidence" value="ECO:0007669"/>
    <property type="project" value="TreeGrafter"/>
</dbReference>
<dbReference type="PANTHER" id="PTHR42850:SF4">
    <property type="entry name" value="ZINC-DEPENDENT ENDOPOLYPHOSPHATASE"/>
    <property type="match status" value="1"/>
</dbReference>
<dbReference type="GO" id="GO:0110154">
    <property type="term" value="P:RNA decapping"/>
    <property type="evidence" value="ECO:0007669"/>
    <property type="project" value="TreeGrafter"/>
</dbReference>
<dbReference type="GO" id="GO:0008803">
    <property type="term" value="F:bis(5'-nucleosyl)-tetraphosphatase (symmetrical) activity"/>
    <property type="evidence" value="ECO:0007669"/>
    <property type="project" value="TreeGrafter"/>
</dbReference>
<evidence type="ECO:0000259" key="1">
    <source>
        <dbReference type="Pfam" id="PF00149"/>
    </source>
</evidence>
<dbReference type="InterPro" id="IPR029052">
    <property type="entry name" value="Metallo-depent_PP-like"/>
</dbReference>
<dbReference type="Gene3D" id="3.60.21.10">
    <property type="match status" value="1"/>
</dbReference>
<proteinExistence type="predicted"/>
<dbReference type="InterPro" id="IPR006186">
    <property type="entry name" value="Ser/Thr-sp_prot-phosphatase"/>
</dbReference>
<protein>
    <submittedName>
        <fullName evidence="2">Metallophosphoesterase</fullName>
    </submittedName>
</protein>
<dbReference type="PANTHER" id="PTHR42850">
    <property type="entry name" value="METALLOPHOSPHOESTERASE"/>
    <property type="match status" value="1"/>
</dbReference>
<organism evidence="2 3">
    <name type="scientific">Paenibacillus glacialis</name>
    <dbReference type="NCBI Taxonomy" id="494026"/>
    <lineage>
        <taxon>Bacteria</taxon>
        <taxon>Bacillati</taxon>
        <taxon>Bacillota</taxon>
        <taxon>Bacilli</taxon>
        <taxon>Bacillales</taxon>
        <taxon>Paenibacillaceae</taxon>
        <taxon>Paenibacillus</taxon>
    </lineage>
</organism>
<dbReference type="Proteomes" id="UP000076967">
    <property type="component" value="Unassembled WGS sequence"/>
</dbReference>
<name>A0A162K858_9BACL</name>
<dbReference type="CDD" id="cd00144">
    <property type="entry name" value="MPP_PPP_family"/>
    <property type="match status" value="1"/>
</dbReference>
<evidence type="ECO:0000313" key="3">
    <source>
        <dbReference type="Proteomes" id="UP000076967"/>
    </source>
</evidence>
<accession>A0A162K858</accession>
<gene>
    <name evidence="2" type="ORF">PGLA_07165</name>
</gene>
<feature type="domain" description="Calcineurin-like phosphoesterase" evidence="1">
    <location>
        <begin position="1"/>
        <end position="193"/>
    </location>
</feature>
<dbReference type="InterPro" id="IPR050126">
    <property type="entry name" value="Ap4A_hydrolase"/>
</dbReference>
<keyword evidence="3" id="KW-1185">Reference proteome</keyword>
<evidence type="ECO:0000313" key="2">
    <source>
        <dbReference type="EMBL" id="OAB44426.1"/>
    </source>
</evidence>
<dbReference type="PRINTS" id="PR00114">
    <property type="entry name" value="STPHPHTASE"/>
</dbReference>
<dbReference type="STRING" id="494026.PGLA_07165"/>
<dbReference type="SUPFAM" id="SSF56300">
    <property type="entry name" value="Metallo-dependent phosphatases"/>
    <property type="match status" value="1"/>
</dbReference>
<dbReference type="EMBL" id="LVJH01000007">
    <property type="protein sequence ID" value="OAB44426.1"/>
    <property type="molecule type" value="Genomic_DNA"/>
</dbReference>
<reference evidence="2 3" key="1">
    <citation type="submission" date="2016-03" db="EMBL/GenBank/DDBJ databases">
        <title>Draft genome sequence of Paenibacillus glacialis DSM 22343.</title>
        <authorList>
            <person name="Shin S.-K."/>
            <person name="Yi H."/>
        </authorList>
    </citation>
    <scope>NUCLEOTIDE SEQUENCE [LARGE SCALE GENOMIC DNA]</scope>
    <source>
        <strain evidence="2 3">DSM 22343</strain>
    </source>
</reference>
<dbReference type="Pfam" id="PF00149">
    <property type="entry name" value="Metallophos"/>
    <property type="match status" value="1"/>
</dbReference>
<dbReference type="InterPro" id="IPR004843">
    <property type="entry name" value="Calcineurin-like_PHP"/>
</dbReference>
<dbReference type="GO" id="GO:0005737">
    <property type="term" value="C:cytoplasm"/>
    <property type="evidence" value="ECO:0007669"/>
    <property type="project" value="TreeGrafter"/>
</dbReference>
<dbReference type="OrthoDB" id="384253at2"/>
<dbReference type="AlphaFoldDB" id="A0A162K858"/>
<comment type="caution">
    <text evidence="2">The sequence shown here is derived from an EMBL/GenBank/DDBJ whole genome shotgun (WGS) entry which is preliminary data.</text>
</comment>